<dbReference type="InterPro" id="IPR032149">
    <property type="entry name" value="DUF4988"/>
</dbReference>
<evidence type="ECO:0000256" key="2">
    <source>
        <dbReference type="ARBA" id="ARBA00022737"/>
    </source>
</evidence>
<dbReference type="OrthoDB" id="188639at2"/>
<dbReference type="EMBL" id="FP929032">
    <property type="protein sequence ID" value="CBK63571.1"/>
    <property type="molecule type" value="Genomic_DNA"/>
</dbReference>
<proteinExistence type="predicted"/>
<evidence type="ECO:0000313" key="5">
    <source>
        <dbReference type="Proteomes" id="UP000008794"/>
    </source>
</evidence>
<dbReference type="STRING" id="717959.AL1_10560"/>
<dbReference type="SUPFAM" id="SSF52058">
    <property type="entry name" value="L domain-like"/>
    <property type="match status" value="1"/>
</dbReference>
<dbReference type="InterPro" id="IPR052574">
    <property type="entry name" value="CDIRP"/>
</dbReference>
<dbReference type="PROSITE" id="PS51257">
    <property type="entry name" value="PROKAR_LIPOPROTEIN"/>
    <property type="match status" value="1"/>
</dbReference>
<dbReference type="GO" id="GO:0035591">
    <property type="term" value="F:signaling adaptor activity"/>
    <property type="evidence" value="ECO:0007669"/>
    <property type="project" value="TreeGrafter"/>
</dbReference>
<reference evidence="4 5" key="1">
    <citation type="submission" date="2010-03" db="EMBL/GenBank/DDBJ databases">
        <title>The genome sequence of Alistipes shahii WAL 8301.</title>
        <authorList>
            <consortium name="metaHIT consortium -- http://www.metahit.eu/"/>
            <person name="Pajon A."/>
            <person name="Turner K."/>
            <person name="Parkhill J."/>
        </authorList>
    </citation>
    <scope>NUCLEOTIDE SEQUENCE [LARGE SCALE GENOMIC DNA]</scope>
    <source>
        <strain evidence="4 5">WAL 8301</strain>
    </source>
</reference>
<dbReference type="Gene3D" id="3.80.10.10">
    <property type="entry name" value="Ribonuclease Inhibitor"/>
    <property type="match status" value="1"/>
</dbReference>
<keyword evidence="5" id="KW-1185">Reference proteome</keyword>
<dbReference type="KEGG" id="ash:AL1_10560"/>
<reference evidence="4 5" key="2">
    <citation type="submission" date="2010-03" db="EMBL/GenBank/DDBJ databases">
        <authorList>
            <person name="Pajon A."/>
        </authorList>
    </citation>
    <scope>NUCLEOTIDE SEQUENCE [LARGE SCALE GENOMIC DNA]</scope>
    <source>
        <strain evidence="4 5">WAL 8301</strain>
    </source>
</reference>
<dbReference type="InterPro" id="IPR032675">
    <property type="entry name" value="LRR_dom_sf"/>
</dbReference>
<dbReference type="PATRIC" id="fig|717959.3.peg.2723"/>
<dbReference type="RefSeq" id="WP_015546485.1">
    <property type="nucleotide sequence ID" value="NC_021030.1"/>
</dbReference>
<name>D4IKV9_9BACT</name>
<dbReference type="PROSITE" id="PS50222">
    <property type="entry name" value="EF_HAND_2"/>
    <property type="match status" value="1"/>
</dbReference>
<dbReference type="HOGENOM" id="CLU_415422_0_0_10"/>
<dbReference type="PANTHER" id="PTHR47566">
    <property type="match status" value="1"/>
</dbReference>
<organism evidence="4 5">
    <name type="scientific">Alistipes shahii WAL 8301</name>
    <dbReference type="NCBI Taxonomy" id="717959"/>
    <lineage>
        <taxon>Bacteria</taxon>
        <taxon>Pseudomonadati</taxon>
        <taxon>Bacteroidota</taxon>
        <taxon>Bacteroidia</taxon>
        <taxon>Bacteroidales</taxon>
        <taxon>Rikenellaceae</taxon>
        <taxon>Alistipes</taxon>
    </lineage>
</organism>
<evidence type="ECO:0000256" key="1">
    <source>
        <dbReference type="ARBA" id="ARBA00022614"/>
    </source>
</evidence>
<evidence type="ECO:0000313" key="4">
    <source>
        <dbReference type="EMBL" id="CBK63571.1"/>
    </source>
</evidence>
<feature type="domain" description="EF-hand" evidence="3">
    <location>
        <begin position="425"/>
        <end position="460"/>
    </location>
</feature>
<dbReference type="Proteomes" id="UP000008794">
    <property type="component" value="Chromosome"/>
</dbReference>
<accession>D4IKV9</accession>
<evidence type="ECO:0000259" key="3">
    <source>
        <dbReference type="PROSITE" id="PS50222"/>
    </source>
</evidence>
<dbReference type="AlphaFoldDB" id="D4IKV9"/>
<gene>
    <name evidence="4" type="ORF">AL1_10560</name>
</gene>
<keyword evidence="2" id="KW-0677">Repeat</keyword>
<dbReference type="GeneID" id="92757297"/>
<dbReference type="InterPro" id="IPR002048">
    <property type="entry name" value="EF_hand_dom"/>
</dbReference>
<keyword evidence="1" id="KW-0433">Leucine-rich repeat</keyword>
<dbReference type="Pfam" id="PF16378">
    <property type="entry name" value="DUF4988"/>
    <property type="match status" value="2"/>
</dbReference>
<dbReference type="GO" id="GO:0005509">
    <property type="term" value="F:calcium ion binding"/>
    <property type="evidence" value="ECO:0007669"/>
    <property type="project" value="InterPro"/>
</dbReference>
<sequence>MKKILSVFCIATLLFASCSDEYEDSKLWQNVNDLKDRIASLEKTVQTMNSDIGSIQSIVDAINARDYIVKIEELADKSGYTITFAKGNTITIKHGKDGIDGKDSHIIGIDIYEGIYYWTITTNGNKTWLLDNDGNKLKVSGVDGKTAYDLAVEKGYKGTLEEWLESLKGSGSEGKSAYELAVEKGYEGTLDEWLESLKGSNGSDGQDGSNGKSAYELAVEKGYSGTIEEWLESLNGTDGKDGSDGENGKDGITPILGVDSEGYWTIDMGNGVQRLKDANGEDVKAIGQDGTDGKDGVDGSSFFNNVRYDDNFVYFTFTDGKTVSIPLSKGVSFTVIGVSAEQSFEYGETRTFDIVQNNIAKISISKPDGWKVSVLGDIMTVIAPPQENTFAEESGEIAITAMGTDSKSFVMFLFSVKVEPYIQFKDSKFEEYILANFDKDGNGSISQSEANEIISINCNNMGIESLDEIKQFLNLKVLYFFKNQVTSLDVKDCKNLTTLGCIDNPITSLDVSQCINLAILQCGSSYGSPKYLKSLKVNKTIKHIDCRWSLITSLDASNCIKLEQIYVPDNKLKTLSLNNCTQLNSIICYTNEIPELNIEGCINITDIDCRYNALTTLDVSGCPNLESLTCDNNPNLTLYFKTGQFIENLTKDVHTQIVYK</sequence>
<dbReference type="PANTHER" id="PTHR47566:SF1">
    <property type="entry name" value="PROTEIN NUD1"/>
    <property type="match status" value="1"/>
</dbReference>
<protein>
    <recommendedName>
        <fullName evidence="3">EF-hand domain-containing protein</fullName>
    </recommendedName>
</protein>